<accession>A0A0B6ZJ42</accession>
<name>A0A0B6ZJ42_9EUPU</name>
<reference evidence="3" key="1">
    <citation type="submission" date="2014-12" db="EMBL/GenBank/DDBJ databases">
        <title>Insight into the proteome of Arion vulgaris.</title>
        <authorList>
            <person name="Aradska J."/>
            <person name="Bulat T."/>
            <person name="Smidak R."/>
            <person name="Sarate P."/>
            <person name="Gangsoo J."/>
            <person name="Sialana F."/>
            <person name="Bilban M."/>
            <person name="Lubec G."/>
        </authorList>
    </citation>
    <scope>NUCLEOTIDE SEQUENCE</scope>
    <source>
        <tissue evidence="3">Skin</tissue>
    </source>
</reference>
<keyword evidence="2" id="KW-0732">Signal</keyword>
<evidence type="ECO:0000313" key="3">
    <source>
        <dbReference type="EMBL" id="CEK68387.1"/>
    </source>
</evidence>
<feature type="chain" id="PRO_5002112296" evidence="2">
    <location>
        <begin position="30"/>
        <end position="1002"/>
    </location>
</feature>
<feature type="compositionally biased region" description="Polar residues" evidence="1">
    <location>
        <begin position="537"/>
        <end position="556"/>
    </location>
</feature>
<dbReference type="AlphaFoldDB" id="A0A0B6ZJ42"/>
<protein>
    <submittedName>
        <fullName evidence="3">Uncharacterized protein</fullName>
    </submittedName>
</protein>
<feature type="compositionally biased region" description="Low complexity" evidence="1">
    <location>
        <begin position="512"/>
        <end position="522"/>
    </location>
</feature>
<evidence type="ECO:0000256" key="2">
    <source>
        <dbReference type="SAM" id="SignalP"/>
    </source>
</evidence>
<proteinExistence type="predicted"/>
<feature type="region of interest" description="Disordered" evidence="1">
    <location>
        <begin position="440"/>
        <end position="564"/>
    </location>
</feature>
<gene>
    <name evidence="3" type="primary">ORF66141</name>
</gene>
<sequence length="1002" mass="112054">MNENYLALMYSTFLLLLVIQAWTLSGAVAHMSSHEDGGQTLDTDTLNLDKLSQSNNNSDHNNSTPHQRPTTLPVIRFTSQRNETEKYRNSNKHKKFYFQQDTMNKATDYFARERNRKHHHIRRTIRSKRIKRATSKFTGLVVGATKDNTLKQSVMKTLNSIETVIWSLQSQFSKPFIAKSLGSSVLLGTFNSDFKTNFHGYNIESNLRLSKEYSLIDMNSLTTLLILQCLSEASLYGIAAAPAVSNMSTAVESLNAFYTHTYNRGSSILTMWPEKLHATGKEWSHYPENIIGAQVKDGTTFNQLQLLAKSCNCEPAKSGLQKMEENKLCRDYFATPLSDIFKNPATPPDFLTSFSNFAFGSLLHVKFPAKNSGIFKVESGQWRSANSEVKILIDKLKSMVIILPLEIQKSPITTSLPKINTTAAEDISINNIVKYSTTESDTSKNGIAKNDTDKNNTSKYGSSETDTPKNNTHINDTLINDTQKSVISETTKFENGTSSQNSSQIATSNLDNNNTNPTTKYNTSDDIGLSRQPRATLLSSIDEQSNISSENATPNDQVRESPFQDDISTPYTYVGETIFFTPTVPTTNITTVAIPVATTTPVNTPPTATTTAKETTVLPTPILNTRGVNQILNSESYFALKNYLNFALREEKVEVILIPSLLTDNNISKHNDGHIWHNGQLYPSYNNVNLMTTATTLHALLAASVSGLIDFKDDIMLQRIIVSSLRMLTWYMNNTQEVVTMVTLSQFPSRYQLYWITAKIAFQLNTKQARTTKMFQFAENVVEPFVRVLRDKMTFSILQSITDDGLGQDGKTRVYIDDFIGIADVDDKGNKQVNGDDRIFSSAMAINALIATWTVQHDNGMLEFVKDSGDPVRIAINSLANYISGAVSDPSAHNLNAFMSDQIKNCETMPARYPANVITSVNGKEVNPIAPSIDLKFGVKGYIPKEEYQQLLDNARFGYTIRGGTLEDLNSPTSVFRFWSSTAYTKLLLFWQSLKLQIYRLK</sequence>
<dbReference type="EMBL" id="HACG01021522">
    <property type="protein sequence ID" value="CEK68387.1"/>
    <property type="molecule type" value="Transcribed_RNA"/>
</dbReference>
<feature type="compositionally biased region" description="Low complexity" evidence="1">
    <location>
        <begin position="49"/>
        <end position="63"/>
    </location>
</feature>
<feature type="compositionally biased region" description="Polar residues" evidence="1">
    <location>
        <begin position="457"/>
        <end position="511"/>
    </location>
</feature>
<feature type="region of interest" description="Disordered" evidence="1">
    <location>
        <begin position="49"/>
        <end position="70"/>
    </location>
</feature>
<evidence type="ECO:0000256" key="1">
    <source>
        <dbReference type="SAM" id="MobiDB-lite"/>
    </source>
</evidence>
<organism evidence="3">
    <name type="scientific">Arion vulgaris</name>
    <dbReference type="NCBI Taxonomy" id="1028688"/>
    <lineage>
        <taxon>Eukaryota</taxon>
        <taxon>Metazoa</taxon>
        <taxon>Spiralia</taxon>
        <taxon>Lophotrochozoa</taxon>
        <taxon>Mollusca</taxon>
        <taxon>Gastropoda</taxon>
        <taxon>Heterobranchia</taxon>
        <taxon>Euthyneura</taxon>
        <taxon>Panpulmonata</taxon>
        <taxon>Eupulmonata</taxon>
        <taxon>Stylommatophora</taxon>
        <taxon>Helicina</taxon>
        <taxon>Arionoidea</taxon>
        <taxon>Arionidae</taxon>
        <taxon>Arion</taxon>
    </lineage>
</organism>
<feature type="signal peptide" evidence="2">
    <location>
        <begin position="1"/>
        <end position="29"/>
    </location>
</feature>